<dbReference type="EMBL" id="JACQXR010000008">
    <property type="protein sequence ID" value="MBI4725760.1"/>
    <property type="molecule type" value="Genomic_DNA"/>
</dbReference>
<dbReference type="Proteomes" id="UP000736328">
    <property type="component" value="Unassembled WGS sequence"/>
</dbReference>
<comment type="caution">
    <text evidence="4">The sequence shown here is derived from an EMBL/GenBank/DDBJ whole genome shotgun (WGS) entry which is preliminary data.</text>
</comment>
<dbReference type="GO" id="GO:0016787">
    <property type="term" value="F:hydrolase activity"/>
    <property type="evidence" value="ECO:0007669"/>
    <property type="project" value="UniProtKB-KW"/>
</dbReference>
<keyword evidence="3" id="KW-0460">Magnesium</keyword>
<keyword evidence="1" id="KW-0479">Metal-binding</keyword>
<evidence type="ECO:0000256" key="1">
    <source>
        <dbReference type="ARBA" id="ARBA00022723"/>
    </source>
</evidence>
<evidence type="ECO:0000256" key="2">
    <source>
        <dbReference type="ARBA" id="ARBA00022801"/>
    </source>
</evidence>
<dbReference type="InterPro" id="IPR023214">
    <property type="entry name" value="HAD_sf"/>
</dbReference>
<gene>
    <name evidence="4" type="ORF">HY768_00795</name>
</gene>
<dbReference type="NCBIfam" id="TIGR01488">
    <property type="entry name" value="HAD-SF-IB"/>
    <property type="match status" value="1"/>
</dbReference>
<evidence type="ECO:0000313" key="4">
    <source>
        <dbReference type="EMBL" id="MBI4725760.1"/>
    </source>
</evidence>
<name>A0A933I8I2_UNCT6</name>
<dbReference type="NCBIfam" id="TIGR01490">
    <property type="entry name" value="HAD-SF-IB-hyp1"/>
    <property type="match status" value="1"/>
</dbReference>
<dbReference type="InterPro" id="IPR050582">
    <property type="entry name" value="HAD-like_SerB"/>
</dbReference>
<dbReference type="GO" id="GO:0046872">
    <property type="term" value="F:metal ion binding"/>
    <property type="evidence" value="ECO:0007669"/>
    <property type="project" value="UniProtKB-KW"/>
</dbReference>
<reference evidence="4" key="1">
    <citation type="submission" date="2020-07" db="EMBL/GenBank/DDBJ databases">
        <title>Huge and variable diversity of episymbiotic CPR bacteria and DPANN archaea in groundwater ecosystems.</title>
        <authorList>
            <person name="He C.Y."/>
            <person name="Keren R."/>
            <person name="Whittaker M."/>
            <person name="Farag I.F."/>
            <person name="Doudna J."/>
            <person name="Cate J.H.D."/>
            <person name="Banfield J.F."/>
        </authorList>
    </citation>
    <scope>NUCLEOTIDE SEQUENCE</scope>
    <source>
        <strain evidence="4">NC_groundwater_1520_Pr4_B-0.1um_53_5</strain>
    </source>
</reference>
<accession>A0A933I8I2</accession>
<dbReference type="Gene3D" id="1.20.1440.100">
    <property type="entry name" value="SG protein - dephosphorylation function"/>
    <property type="match status" value="1"/>
</dbReference>
<dbReference type="InterPro" id="IPR006385">
    <property type="entry name" value="HAD_hydro_SerB1"/>
</dbReference>
<dbReference type="InterPro" id="IPR036412">
    <property type="entry name" value="HAD-like_sf"/>
</dbReference>
<dbReference type="AlphaFoldDB" id="A0A933I8I2"/>
<dbReference type="SUPFAM" id="SSF56784">
    <property type="entry name" value="HAD-like"/>
    <property type="match status" value="1"/>
</dbReference>
<dbReference type="PANTHER" id="PTHR43344">
    <property type="entry name" value="PHOSPHOSERINE PHOSPHATASE"/>
    <property type="match status" value="1"/>
</dbReference>
<evidence type="ECO:0000313" key="5">
    <source>
        <dbReference type="Proteomes" id="UP000736328"/>
    </source>
</evidence>
<dbReference type="Pfam" id="PF12710">
    <property type="entry name" value="HAD"/>
    <property type="match status" value="1"/>
</dbReference>
<dbReference type="Gene3D" id="3.40.50.1000">
    <property type="entry name" value="HAD superfamily/HAD-like"/>
    <property type="match status" value="1"/>
</dbReference>
<evidence type="ECO:0000256" key="3">
    <source>
        <dbReference type="ARBA" id="ARBA00022842"/>
    </source>
</evidence>
<sequence length="213" mass="23863">MALAFVDVDGTIIKGTSCEKLFIPYLIRNNKLGLRQFFHFAWFALRHFSKYGLRVYKRDKAYLTGLSIEETEQLAKAFIGRIIPERLNPLIIAELERHRTAGDELVLLSGTPEFLAEPLGRKLGIENIIACKVLSLNGCYTSGDPAQHPYGQSKLQLAREYCLKRGASLEKSAAYADKSSDLPLLEQVGTAVAVTPVRRLRKVALTKDWRIIG</sequence>
<organism evidence="4 5">
    <name type="scientific">candidate division TA06 bacterium</name>
    <dbReference type="NCBI Taxonomy" id="2250710"/>
    <lineage>
        <taxon>Bacteria</taxon>
        <taxon>Bacteria division TA06</taxon>
    </lineage>
</organism>
<dbReference type="PANTHER" id="PTHR43344:SF13">
    <property type="entry name" value="PHOSPHATASE RV3661-RELATED"/>
    <property type="match status" value="1"/>
</dbReference>
<keyword evidence="2 4" id="KW-0378">Hydrolase</keyword>
<protein>
    <submittedName>
        <fullName evidence="4">HAD-IB family hydrolase</fullName>
    </submittedName>
</protein>
<proteinExistence type="predicted"/>